<proteinExistence type="predicted"/>
<accession>A0A7T4T9H2</accession>
<sequence>MNPAYKVGETTSRTVTFDTDSVRQFATMAGDMSPLHHDEEFAKTTRFGGLIVSGTHYSAMMMGMVATFLTQKSAGLGLEFEFQFRKAVAVGETVRMEWRIVAVDENPKLRGDIITLEGFLLSENEEICVLAKSKSLSMPKESLTAK</sequence>
<dbReference type="Gene3D" id="3.10.129.10">
    <property type="entry name" value="Hotdog Thioesterase"/>
    <property type="match status" value="1"/>
</dbReference>
<feature type="domain" description="MaoC-like" evidence="1">
    <location>
        <begin position="11"/>
        <end position="103"/>
    </location>
</feature>
<dbReference type="GO" id="GO:0019171">
    <property type="term" value="F:(3R)-hydroxyacyl-[acyl-carrier-protein] dehydratase activity"/>
    <property type="evidence" value="ECO:0007669"/>
    <property type="project" value="TreeGrafter"/>
</dbReference>
<dbReference type="InterPro" id="IPR029069">
    <property type="entry name" value="HotDog_dom_sf"/>
</dbReference>
<name>A0A7T4T9H2_9BURK</name>
<dbReference type="EMBL" id="CP066075">
    <property type="protein sequence ID" value="QQC64385.1"/>
    <property type="molecule type" value="Genomic_DNA"/>
</dbReference>
<evidence type="ECO:0000313" key="2">
    <source>
        <dbReference type="EMBL" id="QQC64385.1"/>
    </source>
</evidence>
<dbReference type="PANTHER" id="PTHR43437">
    <property type="entry name" value="HYDROXYACYL-THIOESTER DEHYDRATASE TYPE 2, MITOCHONDRIAL-RELATED"/>
    <property type="match status" value="1"/>
</dbReference>
<dbReference type="Pfam" id="PF01575">
    <property type="entry name" value="MaoC_dehydratas"/>
    <property type="match status" value="1"/>
</dbReference>
<protein>
    <submittedName>
        <fullName evidence="2">MaoC family dehydratase</fullName>
    </submittedName>
</protein>
<dbReference type="InterPro" id="IPR050965">
    <property type="entry name" value="UPF0336/Enoyl-CoA_hydratase"/>
</dbReference>
<dbReference type="AlphaFoldDB" id="A0A7T4T9H2"/>
<keyword evidence="3" id="KW-1185">Reference proteome</keyword>
<evidence type="ECO:0000259" key="1">
    <source>
        <dbReference type="Pfam" id="PF01575"/>
    </source>
</evidence>
<reference evidence="2 3" key="1">
    <citation type="submission" date="2020-12" db="EMBL/GenBank/DDBJ databases">
        <title>FDA dAtabase for Regulatory Grade micrObial Sequences (FDA-ARGOS): Supporting development and validation of Infectious Disease Dx tests.</title>
        <authorList>
            <person name="Nelson B."/>
            <person name="Plummer A."/>
            <person name="Tallon L."/>
            <person name="Sadzewicz L."/>
            <person name="Zhao X."/>
            <person name="Boylan J."/>
            <person name="Ott S."/>
            <person name="Bowen H."/>
            <person name="Vavikolanu K."/>
            <person name="Mehta A."/>
            <person name="Aluvathingal J."/>
            <person name="Nadendla S."/>
            <person name="Myers T."/>
            <person name="Yan Y."/>
            <person name="Sichtig H."/>
        </authorList>
    </citation>
    <scope>NUCLEOTIDE SEQUENCE [LARGE SCALE GENOMIC DNA]</scope>
    <source>
        <strain evidence="2 3">FDAARGOS_1049</strain>
    </source>
</reference>
<dbReference type="GO" id="GO:0006633">
    <property type="term" value="P:fatty acid biosynthetic process"/>
    <property type="evidence" value="ECO:0007669"/>
    <property type="project" value="TreeGrafter"/>
</dbReference>
<dbReference type="InterPro" id="IPR002539">
    <property type="entry name" value="MaoC-like_dom"/>
</dbReference>
<dbReference type="CDD" id="cd03441">
    <property type="entry name" value="R_hydratase_like"/>
    <property type="match status" value="1"/>
</dbReference>
<dbReference type="PANTHER" id="PTHR43437:SF3">
    <property type="entry name" value="HYDROXYACYL-THIOESTER DEHYDRATASE TYPE 2, MITOCHONDRIAL"/>
    <property type="match status" value="1"/>
</dbReference>
<dbReference type="SUPFAM" id="SSF54637">
    <property type="entry name" value="Thioesterase/thiol ester dehydrase-isomerase"/>
    <property type="match status" value="1"/>
</dbReference>
<organism evidence="2 3">
    <name type="scientific">Paraburkholderia ginsengisoli</name>
    <dbReference type="NCBI Taxonomy" id="311231"/>
    <lineage>
        <taxon>Bacteria</taxon>
        <taxon>Pseudomonadati</taxon>
        <taxon>Pseudomonadota</taxon>
        <taxon>Betaproteobacteria</taxon>
        <taxon>Burkholderiales</taxon>
        <taxon>Burkholderiaceae</taxon>
        <taxon>Paraburkholderia</taxon>
    </lineage>
</organism>
<dbReference type="Proteomes" id="UP000595610">
    <property type="component" value="Chromosome 1"/>
</dbReference>
<dbReference type="RefSeq" id="WP_042323024.1">
    <property type="nucleotide sequence ID" value="NZ_CP066075.1"/>
</dbReference>
<evidence type="ECO:0000313" key="3">
    <source>
        <dbReference type="Proteomes" id="UP000595610"/>
    </source>
</evidence>
<gene>
    <name evidence="2" type="ORF">I6I06_02530</name>
</gene>
<dbReference type="KEGG" id="pgis:I6I06_02530"/>